<evidence type="ECO:0000256" key="1">
    <source>
        <dbReference type="SAM" id="MobiDB-lite"/>
    </source>
</evidence>
<dbReference type="HOGENOM" id="CLU_1061834_0_0_1"/>
<protein>
    <submittedName>
        <fullName evidence="2">Uncharacterized protein</fullName>
    </submittedName>
</protein>
<reference evidence="2 3" key="1">
    <citation type="journal article" date="2012" name="Science">
        <title>The Paleozoic origin of enzymatic lignin decomposition reconstructed from 31 fungal genomes.</title>
        <authorList>
            <person name="Floudas D."/>
            <person name="Binder M."/>
            <person name="Riley R."/>
            <person name="Barry K."/>
            <person name="Blanchette R.A."/>
            <person name="Henrissat B."/>
            <person name="Martinez A.T."/>
            <person name="Otillar R."/>
            <person name="Spatafora J.W."/>
            <person name="Yadav J.S."/>
            <person name="Aerts A."/>
            <person name="Benoit I."/>
            <person name="Boyd A."/>
            <person name="Carlson A."/>
            <person name="Copeland A."/>
            <person name="Coutinho P.M."/>
            <person name="de Vries R.P."/>
            <person name="Ferreira P."/>
            <person name="Findley K."/>
            <person name="Foster B."/>
            <person name="Gaskell J."/>
            <person name="Glotzer D."/>
            <person name="Gorecki P."/>
            <person name="Heitman J."/>
            <person name="Hesse C."/>
            <person name="Hori C."/>
            <person name="Igarashi K."/>
            <person name="Jurgens J.A."/>
            <person name="Kallen N."/>
            <person name="Kersten P."/>
            <person name="Kohler A."/>
            <person name="Kuees U."/>
            <person name="Kumar T.K.A."/>
            <person name="Kuo A."/>
            <person name="LaButti K."/>
            <person name="Larrondo L.F."/>
            <person name="Lindquist E."/>
            <person name="Ling A."/>
            <person name="Lombard V."/>
            <person name="Lucas S."/>
            <person name="Lundell T."/>
            <person name="Martin R."/>
            <person name="McLaughlin D.J."/>
            <person name="Morgenstern I."/>
            <person name="Morin E."/>
            <person name="Murat C."/>
            <person name="Nagy L.G."/>
            <person name="Nolan M."/>
            <person name="Ohm R.A."/>
            <person name="Patyshakuliyeva A."/>
            <person name="Rokas A."/>
            <person name="Ruiz-Duenas F.J."/>
            <person name="Sabat G."/>
            <person name="Salamov A."/>
            <person name="Samejima M."/>
            <person name="Schmutz J."/>
            <person name="Slot J.C."/>
            <person name="St John F."/>
            <person name="Stenlid J."/>
            <person name="Sun H."/>
            <person name="Sun S."/>
            <person name="Syed K."/>
            <person name="Tsang A."/>
            <person name="Wiebenga A."/>
            <person name="Young D."/>
            <person name="Pisabarro A."/>
            <person name="Eastwood D.C."/>
            <person name="Martin F."/>
            <person name="Cullen D."/>
            <person name="Grigoriev I.V."/>
            <person name="Hibbett D.S."/>
        </authorList>
    </citation>
    <scope>NUCLEOTIDE SEQUENCE [LARGE SCALE GENOMIC DNA]</scope>
    <source>
        <strain evidence="2 3">LYAD-421 SS1</strain>
    </source>
</reference>
<feature type="compositionally biased region" description="Basic residues" evidence="1">
    <location>
        <begin position="247"/>
        <end position="262"/>
    </location>
</feature>
<sequence>MAAARTTFQTSVLASAVRAKKFELEFLKEQLSASELMTAIKPSLIVAFNKAIEECRVPIFKYRLQGASGEDQDMDSHEGNPDVFITEKGGANFPASKVDDVEVVGWQPDPSVQTEFHRVMTDLPAWLMRCIVIVDAKHAALSTKIEKKKKVEKLADVEMADVAKPGPSVQSLVDKAVAARLKPLEGVMKQAAKAKGGKKKTEPSKPSGSRKGGDAKKVLPPTTRSLNKNSAKNSMKRALAAAAKSKTAAKKTDKKGKGKASK</sequence>
<dbReference type="GeneID" id="18840059"/>
<feature type="region of interest" description="Disordered" evidence="1">
    <location>
        <begin position="189"/>
        <end position="262"/>
    </location>
</feature>
<accession>R7SJL0</accession>
<dbReference type="AlphaFoldDB" id="R7SJL0"/>
<feature type="compositionally biased region" description="Low complexity" evidence="1">
    <location>
        <begin position="231"/>
        <end position="246"/>
    </location>
</feature>
<dbReference type="KEGG" id="dsq:DICSQDRAFT_174968"/>
<dbReference type="RefSeq" id="XP_007370902.1">
    <property type="nucleotide sequence ID" value="XM_007370840.1"/>
</dbReference>
<organism evidence="2 3">
    <name type="scientific">Dichomitus squalens (strain LYAD-421)</name>
    <name type="common">Western red white-rot fungus</name>
    <dbReference type="NCBI Taxonomy" id="732165"/>
    <lineage>
        <taxon>Eukaryota</taxon>
        <taxon>Fungi</taxon>
        <taxon>Dikarya</taxon>
        <taxon>Basidiomycota</taxon>
        <taxon>Agaricomycotina</taxon>
        <taxon>Agaricomycetes</taxon>
        <taxon>Polyporales</taxon>
        <taxon>Polyporaceae</taxon>
        <taxon>Dichomitus</taxon>
    </lineage>
</organism>
<gene>
    <name evidence="2" type="ORF">DICSQDRAFT_174968</name>
</gene>
<evidence type="ECO:0000313" key="3">
    <source>
        <dbReference type="Proteomes" id="UP000053319"/>
    </source>
</evidence>
<proteinExistence type="predicted"/>
<dbReference type="OMA" id="MDSHEGN"/>
<evidence type="ECO:0000313" key="2">
    <source>
        <dbReference type="EMBL" id="EJF56334.1"/>
    </source>
</evidence>
<dbReference type="Proteomes" id="UP000053319">
    <property type="component" value="Unassembled WGS sequence"/>
</dbReference>
<name>R7SJL0_DICSQ</name>
<dbReference type="EMBL" id="JH719474">
    <property type="protein sequence ID" value="EJF56334.1"/>
    <property type="molecule type" value="Genomic_DNA"/>
</dbReference>
<dbReference type="OrthoDB" id="2749985at2759"/>